<accession>A0AA35L538</accession>
<protein>
    <submittedName>
        <fullName evidence="6">GTPase IMAP family member 8-like</fullName>
    </submittedName>
</protein>
<dbReference type="PANTHER" id="PTHR10903:SF73">
    <property type="entry name" value="GTPASE IMAP FAMILY MEMBER 8"/>
    <property type="match status" value="1"/>
</dbReference>
<organism evidence="6 7">
    <name type="scientific">Podarcis lilfordi</name>
    <name type="common">Lilford's wall lizard</name>
    <dbReference type="NCBI Taxonomy" id="74358"/>
    <lineage>
        <taxon>Eukaryota</taxon>
        <taxon>Metazoa</taxon>
        <taxon>Chordata</taxon>
        <taxon>Craniata</taxon>
        <taxon>Vertebrata</taxon>
        <taxon>Euteleostomi</taxon>
        <taxon>Lepidosauria</taxon>
        <taxon>Squamata</taxon>
        <taxon>Bifurcata</taxon>
        <taxon>Unidentata</taxon>
        <taxon>Episquamata</taxon>
        <taxon>Laterata</taxon>
        <taxon>Lacertibaenia</taxon>
        <taxon>Lacertidae</taxon>
        <taxon>Podarcis</taxon>
    </lineage>
</organism>
<comment type="similarity">
    <text evidence="1">Belongs to the TRAFAC class TrmE-Era-EngA-EngB-Septin-like GTPase superfamily. AIG1/Toc34/Toc159-like paraseptin GTPase family. IAN subfamily.</text>
</comment>
<dbReference type="Proteomes" id="UP001178461">
    <property type="component" value="Chromosome 12"/>
</dbReference>
<dbReference type="FunFam" id="3.40.50.300:FF:000366">
    <property type="entry name" value="GTPase, IMAP family member 2"/>
    <property type="match status" value="1"/>
</dbReference>
<proteinExistence type="inferred from homology"/>
<evidence type="ECO:0000256" key="3">
    <source>
        <dbReference type="ARBA" id="ARBA00023134"/>
    </source>
</evidence>
<evidence type="ECO:0000313" key="6">
    <source>
        <dbReference type="EMBL" id="CAI5789348.1"/>
    </source>
</evidence>
<dbReference type="EMBL" id="OX395137">
    <property type="protein sequence ID" value="CAI5789348.1"/>
    <property type="molecule type" value="Genomic_DNA"/>
</dbReference>
<dbReference type="SUPFAM" id="SSF52540">
    <property type="entry name" value="P-loop containing nucleoside triphosphate hydrolases"/>
    <property type="match status" value="2"/>
</dbReference>
<dbReference type="Gene3D" id="3.40.50.300">
    <property type="entry name" value="P-loop containing nucleotide triphosphate hydrolases"/>
    <property type="match status" value="2"/>
</dbReference>
<keyword evidence="7" id="KW-1185">Reference proteome</keyword>
<feature type="domain" description="AIG1-type G" evidence="5">
    <location>
        <begin position="288"/>
        <end position="482"/>
    </location>
</feature>
<evidence type="ECO:0000256" key="1">
    <source>
        <dbReference type="ARBA" id="ARBA00008535"/>
    </source>
</evidence>
<dbReference type="PANTHER" id="PTHR10903">
    <property type="entry name" value="GTPASE, IMAP FAMILY MEMBER-RELATED"/>
    <property type="match status" value="1"/>
</dbReference>
<sequence length="488" mass="54201">MHWFPTQPSLHPLIPELSSTASNPENQIPTESNEVRIVLVGKPRAGKSATGNTILGREAFEVGTMTRSCQLGIGEWEKKRLVLIDTPADFDLGSGTAKDSPDSQHCLRLSSPGPHALLLVTHHCDDADYKAVEWIQEIFGCEAMKYVIVVLTGEKLDDASLEEHRSLPEYQRLQNMAGHCDLQWFSVDNCNQNEREQEAEKLLSLVKAMVGKNQEKPFCGPERVGSPTSIPNEKDLSGHPPEEEKPQEAVEIAGTEGSGVGGGESPPVQTTLTDAADPVSAEQKELCIVIVGKFGVGKSATGNTILGKKRFDSRLEMTPVTKSCWLGIREWRGKQVVVIDTPAIFDSDGARNSTEIEHCRRLSQPRRHALVLVVPVGQFTEEDHQVVQRVRETFNSSDDQERMVVVFSHKERLQNERLEDYISSSDNKNFQELRDQCDGRFCSFNNNETGDQLAAQAEELLSMIGEMAEKNQGDPKMTKLDKVRIIES</sequence>
<feature type="region of interest" description="Disordered" evidence="4">
    <location>
        <begin position="1"/>
        <end position="30"/>
    </location>
</feature>
<dbReference type="Pfam" id="PF04548">
    <property type="entry name" value="AIG1"/>
    <property type="match status" value="2"/>
</dbReference>
<keyword evidence="2" id="KW-0547">Nucleotide-binding</keyword>
<feature type="domain" description="AIG1-type G" evidence="5">
    <location>
        <begin position="36"/>
        <end position="219"/>
    </location>
</feature>
<keyword evidence="3" id="KW-0342">GTP-binding</keyword>
<dbReference type="GO" id="GO:0005525">
    <property type="term" value="F:GTP binding"/>
    <property type="evidence" value="ECO:0007669"/>
    <property type="project" value="UniProtKB-KW"/>
</dbReference>
<evidence type="ECO:0000256" key="4">
    <source>
        <dbReference type="SAM" id="MobiDB-lite"/>
    </source>
</evidence>
<feature type="region of interest" description="Disordered" evidence="4">
    <location>
        <begin position="216"/>
        <end position="277"/>
    </location>
</feature>
<evidence type="ECO:0000259" key="5">
    <source>
        <dbReference type="Pfam" id="PF04548"/>
    </source>
</evidence>
<feature type="compositionally biased region" description="Polar residues" evidence="4">
    <location>
        <begin position="17"/>
        <end position="30"/>
    </location>
</feature>
<evidence type="ECO:0000313" key="7">
    <source>
        <dbReference type="Proteomes" id="UP001178461"/>
    </source>
</evidence>
<gene>
    <name evidence="6" type="ORF">PODLI_1B016021</name>
</gene>
<reference evidence="6" key="1">
    <citation type="submission" date="2022-12" db="EMBL/GenBank/DDBJ databases">
        <authorList>
            <person name="Alioto T."/>
            <person name="Alioto T."/>
            <person name="Gomez Garrido J."/>
        </authorList>
    </citation>
    <scope>NUCLEOTIDE SEQUENCE</scope>
</reference>
<dbReference type="AlphaFoldDB" id="A0AA35L538"/>
<evidence type="ECO:0000256" key="2">
    <source>
        <dbReference type="ARBA" id="ARBA00022741"/>
    </source>
</evidence>
<dbReference type="InterPro" id="IPR027417">
    <property type="entry name" value="P-loop_NTPase"/>
</dbReference>
<feature type="compositionally biased region" description="Basic and acidic residues" evidence="4">
    <location>
        <begin position="232"/>
        <end position="248"/>
    </location>
</feature>
<dbReference type="InterPro" id="IPR045058">
    <property type="entry name" value="GIMA/IAN/Toc"/>
</dbReference>
<name>A0AA35L538_9SAUR</name>
<dbReference type="InterPro" id="IPR006703">
    <property type="entry name" value="G_AIG1"/>
</dbReference>